<dbReference type="Proteomes" id="UP000346198">
    <property type="component" value="Unassembled WGS sequence"/>
</dbReference>
<gene>
    <name evidence="2" type="ORF">SCARR_02976</name>
</gene>
<dbReference type="Gene3D" id="3.30.70.1290">
    <property type="entry name" value="Transposase IS200-like"/>
    <property type="match status" value="1"/>
</dbReference>
<proteinExistence type="predicted"/>
<dbReference type="GO" id="GO:0004803">
    <property type="term" value="F:transposase activity"/>
    <property type="evidence" value="ECO:0007669"/>
    <property type="project" value="InterPro"/>
</dbReference>
<evidence type="ECO:0000313" key="2">
    <source>
        <dbReference type="EMBL" id="VGO20909.1"/>
    </source>
</evidence>
<name>A0A6C2ULR2_9BACT</name>
<dbReference type="Pfam" id="PF01797">
    <property type="entry name" value="Y1_Tnp"/>
    <property type="match status" value="1"/>
</dbReference>
<dbReference type="InterPro" id="IPR036515">
    <property type="entry name" value="Transposase_17_sf"/>
</dbReference>
<dbReference type="EMBL" id="CAAHFH010000002">
    <property type="protein sequence ID" value="VGO20909.1"/>
    <property type="molecule type" value="Genomic_DNA"/>
</dbReference>
<dbReference type="PANTHER" id="PTHR34322:SF2">
    <property type="entry name" value="TRANSPOSASE IS200-LIKE DOMAIN-CONTAINING PROTEIN"/>
    <property type="match status" value="1"/>
</dbReference>
<dbReference type="PANTHER" id="PTHR34322">
    <property type="entry name" value="TRANSPOSASE, Y1_TNP DOMAIN-CONTAINING"/>
    <property type="match status" value="1"/>
</dbReference>
<organism evidence="2 3">
    <name type="scientific">Pontiella sulfatireligans</name>
    <dbReference type="NCBI Taxonomy" id="2750658"/>
    <lineage>
        <taxon>Bacteria</taxon>
        <taxon>Pseudomonadati</taxon>
        <taxon>Kiritimatiellota</taxon>
        <taxon>Kiritimatiellia</taxon>
        <taxon>Kiritimatiellales</taxon>
        <taxon>Pontiellaceae</taxon>
        <taxon>Pontiella</taxon>
    </lineage>
</organism>
<evidence type="ECO:0000259" key="1">
    <source>
        <dbReference type="SMART" id="SM01321"/>
    </source>
</evidence>
<accession>A0A6C2ULR2</accession>
<dbReference type="SMART" id="SM01321">
    <property type="entry name" value="Y1_Tnp"/>
    <property type="match status" value="1"/>
</dbReference>
<dbReference type="GO" id="GO:0003677">
    <property type="term" value="F:DNA binding"/>
    <property type="evidence" value="ECO:0007669"/>
    <property type="project" value="InterPro"/>
</dbReference>
<dbReference type="InterPro" id="IPR002686">
    <property type="entry name" value="Transposase_17"/>
</dbReference>
<reference evidence="2 3" key="1">
    <citation type="submission" date="2019-04" db="EMBL/GenBank/DDBJ databases">
        <authorList>
            <person name="Van Vliet M D."/>
        </authorList>
    </citation>
    <scope>NUCLEOTIDE SEQUENCE [LARGE SCALE GENOMIC DNA]</scope>
    <source>
        <strain evidence="2 3">F21</strain>
    </source>
</reference>
<dbReference type="SUPFAM" id="SSF143422">
    <property type="entry name" value="Transposase IS200-like"/>
    <property type="match status" value="1"/>
</dbReference>
<evidence type="ECO:0000313" key="3">
    <source>
        <dbReference type="Proteomes" id="UP000346198"/>
    </source>
</evidence>
<sequence>MARKPRIEYAGAVYHVMSRGDRQNNIFRDDRDRELFLDTLSEACGRQGWLIHAYVLMDNHYHLLLETPAPNLVVGMKWLQGTYTQRFNSRHKEWGHLFQGRYKALVLQSNQGDYFPTVATYIHLNPVRAKLLDFSKHALTEYRWSSFLLYFDAAKRPDWLCVEKVLGCYQLLDSQSGLGKFSEMMKKRTLEVLYSDNPMECDEQWKKIRRGWCLGDQEFREEMNAFADERISRFDRRSYLGEAAAGHDELEAQRLFSFGLEALGLTEDDLPALRKNDPRKKVMAWLIRKNTSVMNDWICSKLVMGRASNLSRNVNDVQHADDPTIIKMRKMMKKAF</sequence>
<protein>
    <recommendedName>
        <fullName evidence="1">Transposase IS200-like domain-containing protein</fullName>
    </recommendedName>
</protein>
<keyword evidence="3" id="KW-1185">Reference proteome</keyword>
<dbReference type="AlphaFoldDB" id="A0A6C2ULR2"/>
<dbReference type="RefSeq" id="WP_136062411.1">
    <property type="nucleotide sequence ID" value="NZ_CAAHFH010000002.1"/>
</dbReference>
<feature type="domain" description="Transposase IS200-like" evidence="1">
    <location>
        <begin position="9"/>
        <end position="125"/>
    </location>
</feature>
<dbReference type="GO" id="GO:0006313">
    <property type="term" value="P:DNA transposition"/>
    <property type="evidence" value="ECO:0007669"/>
    <property type="project" value="InterPro"/>
</dbReference>